<dbReference type="Gramene" id="LPERR06G01190.1">
    <property type="protein sequence ID" value="LPERR06G01190.1"/>
    <property type="gene ID" value="LPERR06G01190"/>
</dbReference>
<evidence type="ECO:0000256" key="1">
    <source>
        <dbReference type="SAM" id="Phobius"/>
    </source>
</evidence>
<accession>A0A0D9WL72</accession>
<organism evidence="2 3">
    <name type="scientific">Leersia perrieri</name>
    <dbReference type="NCBI Taxonomy" id="77586"/>
    <lineage>
        <taxon>Eukaryota</taxon>
        <taxon>Viridiplantae</taxon>
        <taxon>Streptophyta</taxon>
        <taxon>Embryophyta</taxon>
        <taxon>Tracheophyta</taxon>
        <taxon>Spermatophyta</taxon>
        <taxon>Magnoliopsida</taxon>
        <taxon>Liliopsida</taxon>
        <taxon>Poales</taxon>
        <taxon>Poaceae</taxon>
        <taxon>BOP clade</taxon>
        <taxon>Oryzoideae</taxon>
        <taxon>Oryzeae</taxon>
        <taxon>Oryzinae</taxon>
        <taxon>Leersia</taxon>
    </lineage>
</organism>
<dbReference type="EnsemblPlants" id="LPERR06G01190.1">
    <property type="protein sequence ID" value="LPERR06G01190.1"/>
    <property type="gene ID" value="LPERR06G01190"/>
</dbReference>
<evidence type="ECO:0000313" key="3">
    <source>
        <dbReference type="Proteomes" id="UP000032180"/>
    </source>
</evidence>
<protein>
    <recommendedName>
        <fullName evidence="4">Late embryogenesis abundant protein LEA-2 subgroup domain-containing protein</fullName>
    </recommendedName>
</protein>
<keyword evidence="1" id="KW-1133">Transmembrane helix</keyword>
<proteinExistence type="predicted"/>
<keyword evidence="3" id="KW-1185">Reference proteome</keyword>
<sequence length="256" mass="27703">MGGGEEEGRGKTVPCLVAVRYLVATAVGVIAIAVVLMVIGMVRRPEEIHVVIERGLIAMHHISHSVAYLTGSMSIGNPSGRGVNGVSCKNITVGLVDIASNSPQPMLFQLTPGVAAQRINSINYSFAVIDISTDFQLPKQSWHSVQMYQTLDNRNQINYMEMKENQTSTGTDGFPVLVMVHLFVSSSRAPAWTPHTFYCWPIIIVKVVSGFYLTASVSYIDDAVQNVECLKMANSMQVPSLLNAMAPPPSPAPSPN</sequence>
<keyword evidence="1" id="KW-0472">Membrane</keyword>
<evidence type="ECO:0000313" key="2">
    <source>
        <dbReference type="EnsemblPlants" id="LPERR06G01190.1"/>
    </source>
</evidence>
<dbReference type="AlphaFoldDB" id="A0A0D9WL72"/>
<reference evidence="2 3" key="1">
    <citation type="submission" date="2012-08" db="EMBL/GenBank/DDBJ databases">
        <title>Oryza genome evolution.</title>
        <authorList>
            <person name="Wing R.A."/>
        </authorList>
    </citation>
    <scope>NUCLEOTIDE SEQUENCE</scope>
</reference>
<dbReference type="HOGENOM" id="CLU_1009612_0_0_1"/>
<name>A0A0D9WL72_9ORYZ</name>
<feature type="transmembrane region" description="Helical" evidence="1">
    <location>
        <begin position="18"/>
        <end position="39"/>
    </location>
</feature>
<keyword evidence="1" id="KW-0812">Transmembrane</keyword>
<reference evidence="3" key="2">
    <citation type="submission" date="2013-12" db="EMBL/GenBank/DDBJ databases">
        <authorList>
            <person name="Yu Y."/>
            <person name="Lee S."/>
            <person name="de Baynast K."/>
            <person name="Wissotski M."/>
            <person name="Liu L."/>
            <person name="Talag J."/>
            <person name="Goicoechea J."/>
            <person name="Angelova A."/>
            <person name="Jetty R."/>
            <person name="Kudrna D."/>
            <person name="Golser W."/>
            <person name="Rivera L."/>
            <person name="Zhang J."/>
            <person name="Wing R."/>
        </authorList>
    </citation>
    <scope>NUCLEOTIDE SEQUENCE</scope>
</reference>
<evidence type="ECO:0008006" key="4">
    <source>
        <dbReference type="Google" id="ProtNLM"/>
    </source>
</evidence>
<dbReference type="Proteomes" id="UP000032180">
    <property type="component" value="Chromosome 6"/>
</dbReference>
<reference evidence="2" key="3">
    <citation type="submission" date="2015-04" db="UniProtKB">
        <authorList>
            <consortium name="EnsemblPlants"/>
        </authorList>
    </citation>
    <scope>IDENTIFICATION</scope>
</reference>
<dbReference type="PANTHER" id="PTHR36480">
    <property type="entry name" value="OS06G0118900 PROTEIN-RELATED"/>
    <property type="match status" value="1"/>
</dbReference>
<dbReference type="PANTHER" id="PTHR36480:SF10">
    <property type="entry name" value="LATE EMBRYOGENESIS ABUNDANT PROTEIN LEA-2 SUBGROUP DOMAIN-CONTAINING PROTEIN"/>
    <property type="match status" value="1"/>
</dbReference>